<proteinExistence type="predicted"/>
<evidence type="ECO:0008006" key="7">
    <source>
        <dbReference type="Google" id="ProtNLM"/>
    </source>
</evidence>
<dbReference type="AlphaFoldDB" id="A0ABD0KXX6"/>
<evidence type="ECO:0000256" key="1">
    <source>
        <dbReference type="ARBA" id="ARBA00004613"/>
    </source>
</evidence>
<dbReference type="InterPro" id="IPR016187">
    <property type="entry name" value="CTDL_fold"/>
</dbReference>
<dbReference type="Proteomes" id="UP001519460">
    <property type="component" value="Unassembled WGS sequence"/>
</dbReference>
<evidence type="ECO:0000313" key="6">
    <source>
        <dbReference type="Proteomes" id="UP001519460"/>
    </source>
</evidence>
<keyword evidence="6" id="KW-1185">Reference proteome</keyword>
<reference evidence="5 6" key="1">
    <citation type="journal article" date="2023" name="Sci. Data">
        <title>Genome assembly of the Korean intertidal mud-creeper Batillaria attramentaria.</title>
        <authorList>
            <person name="Patra A.K."/>
            <person name="Ho P.T."/>
            <person name="Jun S."/>
            <person name="Lee S.J."/>
            <person name="Kim Y."/>
            <person name="Won Y.J."/>
        </authorList>
    </citation>
    <scope>NUCLEOTIDE SEQUENCE [LARGE SCALE GENOMIC DNA]</scope>
    <source>
        <strain evidence="5">Wonlab-2016</strain>
    </source>
</reference>
<evidence type="ECO:0000256" key="3">
    <source>
        <dbReference type="ARBA" id="ARBA00022729"/>
    </source>
</evidence>
<keyword evidence="4" id="KW-0430">Lectin</keyword>
<organism evidence="5 6">
    <name type="scientific">Batillaria attramentaria</name>
    <dbReference type="NCBI Taxonomy" id="370345"/>
    <lineage>
        <taxon>Eukaryota</taxon>
        <taxon>Metazoa</taxon>
        <taxon>Spiralia</taxon>
        <taxon>Lophotrochozoa</taxon>
        <taxon>Mollusca</taxon>
        <taxon>Gastropoda</taxon>
        <taxon>Caenogastropoda</taxon>
        <taxon>Sorbeoconcha</taxon>
        <taxon>Cerithioidea</taxon>
        <taxon>Batillariidae</taxon>
        <taxon>Batillaria</taxon>
    </lineage>
</organism>
<keyword evidence="2" id="KW-0964">Secreted</keyword>
<evidence type="ECO:0000256" key="2">
    <source>
        <dbReference type="ARBA" id="ARBA00022525"/>
    </source>
</evidence>
<dbReference type="GO" id="GO:0030246">
    <property type="term" value="F:carbohydrate binding"/>
    <property type="evidence" value="ECO:0007669"/>
    <property type="project" value="UniProtKB-KW"/>
</dbReference>
<accession>A0ABD0KXX6</accession>
<keyword evidence="3" id="KW-0732">Signal</keyword>
<name>A0ABD0KXX6_9CAEN</name>
<dbReference type="Gene3D" id="3.10.100.10">
    <property type="entry name" value="Mannose-Binding Protein A, subunit A"/>
    <property type="match status" value="1"/>
</dbReference>
<dbReference type="CDD" id="cd00037">
    <property type="entry name" value="CLECT"/>
    <property type="match status" value="1"/>
</dbReference>
<dbReference type="InterPro" id="IPR051663">
    <property type="entry name" value="CLec_Tetranectin-domain"/>
</dbReference>
<evidence type="ECO:0000256" key="4">
    <source>
        <dbReference type="ARBA" id="ARBA00022734"/>
    </source>
</evidence>
<feature type="non-terminal residue" evidence="5">
    <location>
        <position position="1"/>
    </location>
</feature>
<gene>
    <name evidence="5" type="ORF">BaRGS_00016590</name>
</gene>
<dbReference type="InterPro" id="IPR016186">
    <property type="entry name" value="C-type_lectin-like/link_sf"/>
</dbReference>
<dbReference type="EMBL" id="JACVVK020000106">
    <property type="protein sequence ID" value="KAK7492116.1"/>
    <property type="molecule type" value="Genomic_DNA"/>
</dbReference>
<evidence type="ECO:0000313" key="5">
    <source>
        <dbReference type="EMBL" id="KAK7492116.1"/>
    </source>
</evidence>
<dbReference type="GO" id="GO:0005576">
    <property type="term" value="C:extracellular region"/>
    <property type="evidence" value="ECO:0007669"/>
    <property type="project" value="UniProtKB-SubCell"/>
</dbReference>
<protein>
    <recommendedName>
        <fullName evidence="7">C-type lectin domain-containing protein</fullName>
    </recommendedName>
</protein>
<dbReference type="PANTHER" id="PTHR22799:SF1">
    <property type="entry name" value="C-TYPE LECTIN DOMAIN FAMILY 11 MEMBER A"/>
    <property type="match status" value="1"/>
</dbReference>
<comment type="caution">
    <text evidence="5">The sequence shown here is derived from an EMBL/GenBank/DDBJ whole genome shotgun (WGS) entry which is preliminary data.</text>
</comment>
<comment type="subcellular location">
    <subcellularLocation>
        <location evidence="1">Secreted</location>
    </subcellularLocation>
</comment>
<dbReference type="SUPFAM" id="SSF56436">
    <property type="entry name" value="C-type lectin-like"/>
    <property type="match status" value="1"/>
</dbReference>
<sequence>CPSDFPVTIQQGEIICYYFSNSSKLFEDAKTECSAQGGILAEPKTADANNFLKNYIQTTISSYYWSRWLGITGRGTRREMGVCQWTEVKWYSRLGCRRTKQTAEILGKTVQPSMDIIQCGMICLAPVIFATSVSMDQKVRDIRERKL</sequence>
<dbReference type="PANTHER" id="PTHR22799">
    <property type="entry name" value="TETRANECTIN-RELATED"/>
    <property type="match status" value="1"/>
</dbReference>